<organism evidence="1 2">
    <name type="scientific">Penicillium thymicola</name>
    <dbReference type="NCBI Taxonomy" id="293382"/>
    <lineage>
        <taxon>Eukaryota</taxon>
        <taxon>Fungi</taxon>
        <taxon>Dikarya</taxon>
        <taxon>Ascomycota</taxon>
        <taxon>Pezizomycotina</taxon>
        <taxon>Eurotiomycetes</taxon>
        <taxon>Eurotiomycetidae</taxon>
        <taxon>Eurotiales</taxon>
        <taxon>Aspergillaceae</taxon>
        <taxon>Penicillium</taxon>
    </lineage>
</organism>
<name>A0AAI9T902_PENTH</name>
<accession>A0AAI9T902</accession>
<dbReference type="Proteomes" id="UP001227192">
    <property type="component" value="Unassembled WGS sequence"/>
</dbReference>
<sequence length="71" mass="8422">MEDIITILPPVYSVLRANYNTYPGEGAVQSRDDMLHSTLATREDSYFLFFFFFFFFFEHIPNHVRLTHSNP</sequence>
<proteinExistence type="predicted"/>
<dbReference type="AlphaFoldDB" id="A0AAI9T902"/>
<reference evidence="1" key="1">
    <citation type="submission" date="2015-06" db="EMBL/GenBank/DDBJ databases">
        <authorList>
            <person name="Nguyen H."/>
        </authorList>
    </citation>
    <scope>NUCLEOTIDE SEQUENCE</scope>
    <source>
        <strain evidence="1">DAOM 180753</strain>
    </source>
</reference>
<evidence type="ECO:0000313" key="1">
    <source>
        <dbReference type="EMBL" id="KAJ9482980.1"/>
    </source>
</evidence>
<comment type="caution">
    <text evidence="1">The sequence shown here is derived from an EMBL/GenBank/DDBJ whole genome shotgun (WGS) entry which is preliminary data.</text>
</comment>
<reference evidence="1" key="2">
    <citation type="journal article" date="2016" name="Fungal Biol.">
        <title>Ochratoxin A production by Penicillium thymicola.</title>
        <authorList>
            <person name="Nguyen H.D.T."/>
            <person name="McMullin D.R."/>
            <person name="Ponomareva E."/>
            <person name="Riley R."/>
            <person name="Pomraning K.R."/>
            <person name="Baker S.E."/>
            <person name="Seifert K.A."/>
        </authorList>
    </citation>
    <scope>NUCLEOTIDE SEQUENCE</scope>
    <source>
        <strain evidence="1">DAOM 180753</strain>
    </source>
</reference>
<evidence type="ECO:0000313" key="2">
    <source>
        <dbReference type="Proteomes" id="UP001227192"/>
    </source>
</evidence>
<gene>
    <name evidence="1" type="ORF">VN97_g10437</name>
</gene>
<dbReference type="EMBL" id="LACB01000483">
    <property type="protein sequence ID" value="KAJ9482980.1"/>
    <property type="molecule type" value="Genomic_DNA"/>
</dbReference>
<keyword evidence="2" id="KW-1185">Reference proteome</keyword>
<protein>
    <submittedName>
        <fullName evidence="1">Uncharacterized protein</fullName>
    </submittedName>
</protein>